<sequence length="72" mass="8199">MNSQKERMINLLFDDGGPIDIAVGNTSDPLYPKLLIRTSICDNPDCNCREVWLEGVFVSIEPYIWRAEPESI</sequence>
<dbReference type="EMBL" id="JACQWF010000248">
    <property type="protein sequence ID" value="MBI4595809.1"/>
    <property type="molecule type" value="Genomic_DNA"/>
</dbReference>
<dbReference type="AlphaFoldDB" id="A0A933GN65"/>
<gene>
    <name evidence="1" type="ORF">HY730_05445</name>
</gene>
<comment type="caution">
    <text evidence="1">The sequence shown here is derived from an EMBL/GenBank/DDBJ whole genome shotgun (WGS) entry which is preliminary data.</text>
</comment>
<reference evidence="1" key="1">
    <citation type="submission" date="2020-07" db="EMBL/GenBank/DDBJ databases">
        <title>Huge and variable diversity of episymbiotic CPR bacteria and DPANN archaea in groundwater ecosystems.</title>
        <authorList>
            <person name="He C.Y."/>
            <person name="Keren R."/>
            <person name="Whittaker M."/>
            <person name="Farag I.F."/>
            <person name="Doudna J."/>
            <person name="Cate J.H.D."/>
            <person name="Banfield J.F."/>
        </authorList>
    </citation>
    <scope>NUCLEOTIDE SEQUENCE</scope>
    <source>
        <strain evidence="1">NC_groundwater_1482_Ag_S-0.65um_47_24</strain>
    </source>
</reference>
<accession>A0A933GN65</accession>
<protein>
    <submittedName>
        <fullName evidence="1">Uncharacterized protein</fullName>
    </submittedName>
</protein>
<evidence type="ECO:0000313" key="2">
    <source>
        <dbReference type="Proteomes" id="UP000772181"/>
    </source>
</evidence>
<organism evidence="1 2">
    <name type="scientific">Tectimicrobiota bacterium</name>
    <dbReference type="NCBI Taxonomy" id="2528274"/>
    <lineage>
        <taxon>Bacteria</taxon>
        <taxon>Pseudomonadati</taxon>
        <taxon>Nitrospinota/Tectimicrobiota group</taxon>
        <taxon>Candidatus Tectimicrobiota</taxon>
    </lineage>
</organism>
<dbReference type="Proteomes" id="UP000772181">
    <property type="component" value="Unassembled WGS sequence"/>
</dbReference>
<name>A0A933GN65_UNCTE</name>
<evidence type="ECO:0000313" key="1">
    <source>
        <dbReference type="EMBL" id="MBI4595809.1"/>
    </source>
</evidence>
<proteinExistence type="predicted"/>